<evidence type="ECO:0000313" key="3">
    <source>
        <dbReference type="Proteomes" id="UP000006250"/>
    </source>
</evidence>
<protein>
    <submittedName>
        <fullName evidence="2">Uncharacterized protein</fullName>
    </submittedName>
</protein>
<dbReference type="STRING" id="596151.DesfrDRAFT_0656"/>
<sequence length="254" mass="29098">MRPSRHHGRFPVQAIAVSVGRISFPPQWLIEPGHQPLRRGMTAGLAAPVSMAIVFGWDRPGREPKAASAPRTSPSALDPRRRAQAPTRHAVRRRQYECREEIAVWPPAPPRIEASPPSRRDRHPRRRRWRVSFSANRLQEWPKAHHSPEATQGPTTGSRSWPMWVLPYLQEDGLREGGLSHGRAAKLRHQLAMLQPWPREIFFSAAHQVILRGRHWATDVEEIFSPSKGWGWRRHQKALPPRGATRHRSGRHEG</sequence>
<reference evidence="2 3" key="1">
    <citation type="submission" date="2010-08" db="EMBL/GenBank/DDBJ databases">
        <title>The draft genome of Desulfovibrio fructosovorans JJ.</title>
        <authorList>
            <consortium name="US DOE Joint Genome Institute (JGI-PGF)"/>
            <person name="Lucas S."/>
            <person name="Copeland A."/>
            <person name="Lapidus A."/>
            <person name="Cheng J.-F."/>
            <person name="Bruce D."/>
            <person name="Goodwin L."/>
            <person name="Pitluck S."/>
            <person name="Land M.L."/>
            <person name="Hauser L."/>
            <person name="Chang Y.-J."/>
            <person name="Jeffries C."/>
            <person name="Wall J.D."/>
            <person name="Stahl D.A."/>
            <person name="Arkin A.P."/>
            <person name="Dehal P."/>
            <person name="Stolyar S.M."/>
            <person name="Hazen T.C."/>
            <person name="Woyke T.J."/>
        </authorList>
    </citation>
    <scope>NUCLEOTIDE SEQUENCE [LARGE SCALE GENOMIC DNA]</scope>
    <source>
        <strain evidence="2 3">JJ</strain>
    </source>
</reference>
<organism evidence="2 3">
    <name type="scientific">Solidesulfovibrio fructosivorans JJ]</name>
    <dbReference type="NCBI Taxonomy" id="596151"/>
    <lineage>
        <taxon>Bacteria</taxon>
        <taxon>Pseudomonadati</taxon>
        <taxon>Thermodesulfobacteriota</taxon>
        <taxon>Desulfovibrionia</taxon>
        <taxon>Desulfovibrionales</taxon>
        <taxon>Desulfovibrionaceae</taxon>
        <taxon>Solidesulfovibrio</taxon>
    </lineage>
</organism>
<feature type="region of interest" description="Disordered" evidence="1">
    <location>
        <begin position="61"/>
        <end position="93"/>
    </location>
</feature>
<evidence type="ECO:0000256" key="1">
    <source>
        <dbReference type="SAM" id="MobiDB-lite"/>
    </source>
</evidence>
<proteinExistence type="predicted"/>
<keyword evidence="3" id="KW-1185">Reference proteome</keyword>
<dbReference type="EMBL" id="AECZ01000003">
    <property type="protein sequence ID" value="EFL52550.1"/>
    <property type="molecule type" value="Genomic_DNA"/>
</dbReference>
<feature type="region of interest" description="Disordered" evidence="1">
    <location>
        <begin position="107"/>
        <end position="128"/>
    </location>
</feature>
<gene>
    <name evidence="2" type="ORF">DesfrDRAFT_0656</name>
</gene>
<dbReference type="AlphaFoldDB" id="E1JSR7"/>
<name>E1JSR7_SOLFR</name>
<comment type="caution">
    <text evidence="2">The sequence shown here is derived from an EMBL/GenBank/DDBJ whole genome shotgun (WGS) entry which is preliminary data.</text>
</comment>
<feature type="compositionally biased region" description="Basic residues" evidence="1">
    <location>
        <begin position="244"/>
        <end position="254"/>
    </location>
</feature>
<feature type="region of interest" description="Disordered" evidence="1">
    <location>
        <begin position="234"/>
        <end position="254"/>
    </location>
</feature>
<evidence type="ECO:0000313" key="2">
    <source>
        <dbReference type="EMBL" id="EFL52550.1"/>
    </source>
</evidence>
<dbReference type="Proteomes" id="UP000006250">
    <property type="component" value="Unassembled WGS sequence"/>
</dbReference>
<accession>E1JSR7</accession>